<dbReference type="GO" id="GO:0016853">
    <property type="term" value="F:isomerase activity"/>
    <property type="evidence" value="ECO:0007669"/>
    <property type="project" value="UniProtKB-KW"/>
</dbReference>
<dbReference type="Proteomes" id="UP000321805">
    <property type="component" value="Chromosome"/>
</dbReference>
<dbReference type="CDD" id="cd06558">
    <property type="entry name" value="crotonase-like"/>
    <property type="match status" value="1"/>
</dbReference>
<dbReference type="InterPro" id="IPR029045">
    <property type="entry name" value="ClpP/crotonase-like_dom_sf"/>
</dbReference>
<dbReference type="Gene3D" id="3.90.226.10">
    <property type="entry name" value="2-enoyl-CoA Hydratase, Chain A, domain 1"/>
    <property type="match status" value="1"/>
</dbReference>
<dbReference type="Pfam" id="PF00378">
    <property type="entry name" value="ECH_1"/>
    <property type="match status" value="1"/>
</dbReference>
<dbReference type="OrthoDB" id="9777711at2"/>
<gene>
    <name evidence="2" type="ORF">FSW04_00050</name>
</gene>
<dbReference type="PANTHER" id="PTHR43459:SF1">
    <property type="entry name" value="EG:BACN32G11.4 PROTEIN"/>
    <property type="match status" value="1"/>
</dbReference>
<name>A0A5B8TZG7_9ACTN</name>
<dbReference type="InterPro" id="IPR018376">
    <property type="entry name" value="Enoyl-CoA_hyd/isom_CS"/>
</dbReference>
<dbReference type="RefSeq" id="WP_146914958.1">
    <property type="nucleotide sequence ID" value="NZ_CP042430.1"/>
</dbReference>
<dbReference type="AlphaFoldDB" id="A0A5B8TZG7"/>
<keyword evidence="3" id="KW-1185">Reference proteome</keyword>
<keyword evidence="2" id="KW-0413">Isomerase</keyword>
<proteinExistence type="inferred from homology"/>
<organism evidence="2 3">
    <name type="scientific">Baekduia soli</name>
    <dbReference type="NCBI Taxonomy" id="496014"/>
    <lineage>
        <taxon>Bacteria</taxon>
        <taxon>Bacillati</taxon>
        <taxon>Actinomycetota</taxon>
        <taxon>Thermoleophilia</taxon>
        <taxon>Solirubrobacterales</taxon>
        <taxon>Baekduiaceae</taxon>
        <taxon>Baekduia</taxon>
    </lineage>
</organism>
<dbReference type="PROSITE" id="PS00166">
    <property type="entry name" value="ENOYL_COA_HYDRATASE"/>
    <property type="match status" value="1"/>
</dbReference>
<dbReference type="SUPFAM" id="SSF52096">
    <property type="entry name" value="ClpP/crotonase"/>
    <property type="match status" value="1"/>
</dbReference>
<comment type="similarity">
    <text evidence="1">Belongs to the enoyl-CoA hydratase/isomerase family.</text>
</comment>
<protein>
    <submittedName>
        <fullName evidence="2">Enoyl-CoA hydratase/isomerase family protein</fullName>
    </submittedName>
</protein>
<dbReference type="InterPro" id="IPR001753">
    <property type="entry name" value="Enoyl-CoA_hydra/iso"/>
</dbReference>
<dbReference type="KEGG" id="bsol:FSW04_00050"/>
<accession>A0A5B8TZG7</accession>
<reference evidence="2 3" key="1">
    <citation type="journal article" date="2018" name="J. Microbiol.">
        <title>Baekduia soli gen. nov., sp. nov., a novel bacterium isolated from the soil of Baekdu Mountain and proposal of a novel family name, Baekduiaceae fam. nov.</title>
        <authorList>
            <person name="An D.S."/>
            <person name="Siddiqi M.Z."/>
            <person name="Kim K.H."/>
            <person name="Yu H.S."/>
            <person name="Im W.T."/>
        </authorList>
    </citation>
    <scope>NUCLEOTIDE SEQUENCE [LARGE SCALE GENOMIC DNA]</scope>
    <source>
        <strain evidence="2 3">BR7-21</strain>
    </source>
</reference>
<dbReference type="EMBL" id="CP042430">
    <property type="protein sequence ID" value="QEC46110.1"/>
    <property type="molecule type" value="Genomic_DNA"/>
</dbReference>
<evidence type="ECO:0000313" key="2">
    <source>
        <dbReference type="EMBL" id="QEC46110.1"/>
    </source>
</evidence>
<sequence>MSDDLTLERRDGIAVLTLCAPQRRNALTPAMARAMTEACEEIDADASIGAVVVAGEGPYFCAGGDRPTLAAAGRDPSDPQVYRDMGAIYGAFARVGALEPPTIAAIRGGAVGAGLNLALATDLRVVADDAKLLSGFLPIGLHPGGGHSALLARGVGRETANAMQLFGATVVGAQAVELGLAWAAVPAADVDATALALAATPAADPELARRTARSMRTVAGPPALPWSAALELERASQMWSMRRKDLAG</sequence>
<dbReference type="PANTHER" id="PTHR43459">
    <property type="entry name" value="ENOYL-COA HYDRATASE"/>
    <property type="match status" value="1"/>
</dbReference>
<evidence type="ECO:0000313" key="3">
    <source>
        <dbReference type="Proteomes" id="UP000321805"/>
    </source>
</evidence>
<evidence type="ECO:0000256" key="1">
    <source>
        <dbReference type="RuleBase" id="RU003707"/>
    </source>
</evidence>